<dbReference type="Proteomes" id="UP000737018">
    <property type="component" value="Unassembled WGS sequence"/>
</dbReference>
<dbReference type="InterPro" id="IPR004864">
    <property type="entry name" value="LEA_2"/>
</dbReference>
<dbReference type="OrthoDB" id="1849707at2759"/>
<evidence type="ECO:0000259" key="7">
    <source>
        <dbReference type="Pfam" id="PF03168"/>
    </source>
</evidence>
<feature type="compositionally biased region" description="Pro residues" evidence="5">
    <location>
        <begin position="39"/>
        <end position="50"/>
    </location>
</feature>
<dbReference type="PANTHER" id="PTHR31234">
    <property type="entry name" value="LATE EMBRYOGENESIS ABUNDANT (LEA) HYDROXYPROLINE-RICH GLYCOPROTEIN FAMILY"/>
    <property type="match status" value="1"/>
</dbReference>
<dbReference type="GO" id="GO:0005886">
    <property type="term" value="C:plasma membrane"/>
    <property type="evidence" value="ECO:0007669"/>
    <property type="project" value="TreeGrafter"/>
</dbReference>
<keyword evidence="2 6" id="KW-0812">Transmembrane</keyword>
<reference evidence="8" key="1">
    <citation type="submission" date="2020-03" db="EMBL/GenBank/DDBJ databases">
        <title>Castanea mollissima Vanexum genome sequencing.</title>
        <authorList>
            <person name="Staton M."/>
        </authorList>
    </citation>
    <scope>NUCLEOTIDE SEQUENCE</scope>
    <source>
        <tissue evidence="8">Leaf</tissue>
    </source>
</reference>
<comment type="subcellular location">
    <subcellularLocation>
        <location evidence="1">Membrane</location>
        <topology evidence="1">Single-pass membrane protein</topology>
    </subcellularLocation>
</comment>
<dbReference type="PANTHER" id="PTHR31234:SF2">
    <property type="entry name" value="OS05G0199100 PROTEIN"/>
    <property type="match status" value="1"/>
</dbReference>
<feature type="transmembrane region" description="Helical" evidence="6">
    <location>
        <begin position="88"/>
        <end position="116"/>
    </location>
</feature>
<evidence type="ECO:0000256" key="6">
    <source>
        <dbReference type="SAM" id="Phobius"/>
    </source>
</evidence>
<keyword evidence="9" id="KW-1185">Reference proteome</keyword>
<dbReference type="GO" id="GO:0098542">
    <property type="term" value="P:defense response to other organism"/>
    <property type="evidence" value="ECO:0007669"/>
    <property type="project" value="InterPro"/>
</dbReference>
<evidence type="ECO:0000313" key="9">
    <source>
        <dbReference type="Proteomes" id="UP000737018"/>
    </source>
</evidence>
<sequence length="280" mass="30340">MADRVHPRDSPPPQAPVTVNDETSSESSEPMLTLATRPNPSPDKPVPPPGTYVIHIPKDQVYRVPPPENADRYHALTRKSKTRRRPCCCCLCWFLGVLALIVALVAVSAAIFYLVVKPRSPNYSIDAVSISGVNLTAASSASLTVSPEFDVTVRADNPNKKIGIYYQPKSSVGIYYDDVSLCNGAVPSFYQPSNNVTVFKTALKGSGVVLTSTVKNSLLQAQSQGKVPLLLTVRAPVKIKVGSVKSWTITVKVDCDITVDSLTTNAKILSKDCHYGVKIW</sequence>
<evidence type="ECO:0000313" key="8">
    <source>
        <dbReference type="EMBL" id="KAF3953111.1"/>
    </source>
</evidence>
<evidence type="ECO:0000256" key="2">
    <source>
        <dbReference type="ARBA" id="ARBA00022692"/>
    </source>
</evidence>
<evidence type="ECO:0000256" key="4">
    <source>
        <dbReference type="ARBA" id="ARBA00023136"/>
    </source>
</evidence>
<name>A0A8J4VLP3_9ROSI</name>
<organism evidence="8 9">
    <name type="scientific">Castanea mollissima</name>
    <name type="common">Chinese chestnut</name>
    <dbReference type="NCBI Taxonomy" id="60419"/>
    <lineage>
        <taxon>Eukaryota</taxon>
        <taxon>Viridiplantae</taxon>
        <taxon>Streptophyta</taxon>
        <taxon>Embryophyta</taxon>
        <taxon>Tracheophyta</taxon>
        <taxon>Spermatophyta</taxon>
        <taxon>Magnoliopsida</taxon>
        <taxon>eudicotyledons</taxon>
        <taxon>Gunneridae</taxon>
        <taxon>Pentapetalae</taxon>
        <taxon>rosids</taxon>
        <taxon>fabids</taxon>
        <taxon>Fagales</taxon>
        <taxon>Fagaceae</taxon>
        <taxon>Castanea</taxon>
    </lineage>
</organism>
<evidence type="ECO:0000256" key="3">
    <source>
        <dbReference type="ARBA" id="ARBA00022989"/>
    </source>
</evidence>
<dbReference type="InterPro" id="IPR044839">
    <property type="entry name" value="NDR1-like"/>
</dbReference>
<dbReference type="AlphaFoldDB" id="A0A8J4VLP3"/>
<dbReference type="EMBL" id="JRKL02004221">
    <property type="protein sequence ID" value="KAF3953111.1"/>
    <property type="molecule type" value="Genomic_DNA"/>
</dbReference>
<comment type="caution">
    <text evidence="8">The sequence shown here is derived from an EMBL/GenBank/DDBJ whole genome shotgun (WGS) entry which is preliminary data.</text>
</comment>
<proteinExistence type="predicted"/>
<keyword evidence="4 6" id="KW-0472">Membrane</keyword>
<dbReference type="Pfam" id="PF03168">
    <property type="entry name" value="LEA_2"/>
    <property type="match status" value="1"/>
</dbReference>
<evidence type="ECO:0000256" key="5">
    <source>
        <dbReference type="SAM" id="MobiDB-lite"/>
    </source>
</evidence>
<feature type="region of interest" description="Disordered" evidence="5">
    <location>
        <begin position="1"/>
        <end position="50"/>
    </location>
</feature>
<feature type="domain" description="Late embryogenesis abundant protein LEA-2 subgroup" evidence="7">
    <location>
        <begin position="152"/>
        <end position="255"/>
    </location>
</feature>
<accession>A0A8J4VLP3</accession>
<keyword evidence="3 6" id="KW-1133">Transmembrane helix</keyword>
<gene>
    <name evidence="8" type="ORF">CMV_021417</name>
</gene>
<protein>
    <recommendedName>
        <fullName evidence="7">Late embryogenesis abundant protein LEA-2 subgroup domain-containing protein</fullName>
    </recommendedName>
</protein>
<evidence type="ECO:0000256" key="1">
    <source>
        <dbReference type="ARBA" id="ARBA00004167"/>
    </source>
</evidence>
<feature type="compositionally biased region" description="Polar residues" evidence="5">
    <location>
        <begin position="20"/>
        <end position="30"/>
    </location>
</feature>